<evidence type="ECO:0000313" key="3">
    <source>
        <dbReference type="Proteomes" id="UP000287651"/>
    </source>
</evidence>
<organism evidence="2 3">
    <name type="scientific">Ensete ventricosum</name>
    <name type="common">Abyssinian banana</name>
    <name type="synonym">Musa ensete</name>
    <dbReference type="NCBI Taxonomy" id="4639"/>
    <lineage>
        <taxon>Eukaryota</taxon>
        <taxon>Viridiplantae</taxon>
        <taxon>Streptophyta</taxon>
        <taxon>Embryophyta</taxon>
        <taxon>Tracheophyta</taxon>
        <taxon>Spermatophyta</taxon>
        <taxon>Magnoliopsida</taxon>
        <taxon>Liliopsida</taxon>
        <taxon>Zingiberales</taxon>
        <taxon>Musaceae</taxon>
        <taxon>Ensete</taxon>
    </lineage>
</organism>
<proteinExistence type="predicted"/>
<evidence type="ECO:0000313" key="2">
    <source>
        <dbReference type="EMBL" id="RRT69614.1"/>
    </source>
</evidence>
<gene>
    <name evidence="2" type="ORF">B296_00037222</name>
</gene>
<sequence length="107" mass="11975">NSEKKNCIPCKDPWEGKGEERRGGLVAAFFCLSEALNNGRVGSPHRPVRPMVAEPDDHPPREGKKGTGRWDHDIVMVELARHPQVSLDRDFGAGCYIVSPYEKYDKA</sequence>
<dbReference type="AlphaFoldDB" id="A0A427A078"/>
<accession>A0A427A078</accession>
<protein>
    <submittedName>
        <fullName evidence="2">Uncharacterized protein</fullName>
    </submittedName>
</protein>
<feature type="non-terminal residue" evidence="2">
    <location>
        <position position="1"/>
    </location>
</feature>
<feature type="region of interest" description="Disordered" evidence="1">
    <location>
        <begin position="42"/>
        <end position="70"/>
    </location>
</feature>
<feature type="compositionally biased region" description="Basic and acidic residues" evidence="1">
    <location>
        <begin position="55"/>
        <end position="70"/>
    </location>
</feature>
<reference evidence="2 3" key="1">
    <citation type="journal article" date="2014" name="Agronomy (Basel)">
        <title>A Draft Genome Sequence for Ensete ventricosum, the Drought-Tolerant Tree Against Hunger.</title>
        <authorList>
            <person name="Harrison J."/>
            <person name="Moore K.A."/>
            <person name="Paszkiewicz K."/>
            <person name="Jones T."/>
            <person name="Grant M."/>
            <person name="Ambacheew D."/>
            <person name="Muzemil S."/>
            <person name="Studholme D.J."/>
        </authorList>
    </citation>
    <scope>NUCLEOTIDE SEQUENCE [LARGE SCALE GENOMIC DNA]</scope>
</reference>
<name>A0A427A078_ENSVE</name>
<comment type="caution">
    <text evidence="2">The sequence shown here is derived from an EMBL/GenBank/DDBJ whole genome shotgun (WGS) entry which is preliminary data.</text>
</comment>
<evidence type="ECO:0000256" key="1">
    <source>
        <dbReference type="SAM" id="MobiDB-lite"/>
    </source>
</evidence>
<dbReference type="Proteomes" id="UP000287651">
    <property type="component" value="Unassembled WGS sequence"/>
</dbReference>
<dbReference type="EMBL" id="AMZH03004289">
    <property type="protein sequence ID" value="RRT69614.1"/>
    <property type="molecule type" value="Genomic_DNA"/>
</dbReference>